<dbReference type="GO" id="GO:0003677">
    <property type="term" value="F:DNA binding"/>
    <property type="evidence" value="ECO:0007669"/>
    <property type="project" value="UniProtKB-KW"/>
</dbReference>
<organism evidence="6 7">
    <name type="scientific">Leifsonia virtsii</name>
    <dbReference type="NCBI Taxonomy" id="3035915"/>
    <lineage>
        <taxon>Bacteria</taxon>
        <taxon>Bacillati</taxon>
        <taxon>Actinomycetota</taxon>
        <taxon>Actinomycetes</taxon>
        <taxon>Micrococcales</taxon>
        <taxon>Microbacteriaceae</taxon>
        <taxon>Leifsonia</taxon>
    </lineage>
</organism>
<evidence type="ECO:0000256" key="3">
    <source>
        <dbReference type="ARBA" id="ARBA00023163"/>
    </source>
</evidence>
<evidence type="ECO:0000259" key="5">
    <source>
        <dbReference type="PROSITE" id="PS50932"/>
    </source>
</evidence>
<dbReference type="SMART" id="SM00354">
    <property type="entry name" value="HTH_LACI"/>
    <property type="match status" value="1"/>
</dbReference>
<reference evidence="6" key="1">
    <citation type="submission" date="2023-03" db="EMBL/GenBank/DDBJ databases">
        <title>MT1 and MT2 Draft Genomes of Novel Species.</title>
        <authorList>
            <person name="Venkateswaran K."/>
        </authorList>
    </citation>
    <scope>NUCLEOTIDE SEQUENCE</scope>
    <source>
        <strain evidence="6">F6_8S_P_1A</strain>
    </source>
</reference>
<dbReference type="RefSeq" id="WP_301215964.1">
    <property type="nucleotide sequence ID" value="NZ_JAROCB010000001.1"/>
</dbReference>
<evidence type="ECO:0000256" key="4">
    <source>
        <dbReference type="SAM" id="MobiDB-lite"/>
    </source>
</evidence>
<dbReference type="Proteomes" id="UP001174210">
    <property type="component" value="Unassembled WGS sequence"/>
</dbReference>
<dbReference type="InterPro" id="IPR010982">
    <property type="entry name" value="Lambda_DNA-bd_dom_sf"/>
</dbReference>
<evidence type="ECO:0000313" key="7">
    <source>
        <dbReference type="Proteomes" id="UP001174210"/>
    </source>
</evidence>
<accession>A0ABT8IVS7</accession>
<keyword evidence="2 6" id="KW-0238">DNA-binding</keyword>
<dbReference type="CDD" id="cd01392">
    <property type="entry name" value="HTH_LacI"/>
    <property type="match status" value="1"/>
</dbReference>
<feature type="region of interest" description="Disordered" evidence="4">
    <location>
        <begin position="326"/>
        <end position="349"/>
    </location>
</feature>
<keyword evidence="7" id="KW-1185">Reference proteome</keyword>
<dbReference type="Gene3D" id="1.10.260.40">
    <property type="entry name" value="lambda repressor-like DNA-binding domains"/>
    <property type="match status" value="1"/>
</dbReference>
<dbReference type="InterPro" id="IPR000843">
    <property type="entry name" value="HTH_LacI"/>
</dbReference>
<dbReference type="SUPFAM" id="SSF53822">
    <property type="entry name" value="Periplasmic binding protein-like I"/>
    <property type="match status" value="1"/>
</dbReference>
<name>A0ABT8IVS7_9MICO</name>
<dbReference type="Pfam" id="PF13377">
    <property type="entry name" value="Peripla_BP_3"/>
    <property type="match status" value="1"/>
</dbReference>
<dbReference type="SUPFAM" id="SSF47413">
    <property type="entry name" value="lambda repressor-like DNA-binding domains"/>
    <property type="match status" value="1"/>
</dbReference>
<sequence>MGPMSTQDRPATLADVAAASGVATSTVSRALSNPGRVNAVTRERIERAARELNYIPNSQARALTSGRTRCIAVVVSDITNPFYFGIIRGTQQQLKAAGYTQLLVDTEESDELEDGMLHKLRRSFDGAILAASRLTDRRLTAVADEIPLVAINRQPRGVPNVFIDTPNGIEQAVGHLVSLGHRQIVYAAGPETSWSNERRWRALVRAANSYGVASLRVGPFAPRQYAGAAAADAVINTGSTACIAFNDLLAIGMLARFRERGVDVPGDLSLVGCDDIFGADFCNPPLTTLTAPIEHAGRTAVAMLLARLDDDAAPVSRQATTLPTHLTVRASTGPAPVSRSEPAPQKGRG</sequence>
<dbReference type="PROSITE" id="PS50932">
    <property type="entry name" value="HTH_LACI_2"/>
    <property type="match status" value="1"/>
</dbReference>
<dbReference type="CDD" id="cd06267">
    <property type="entry name" value="PBP1_LacI_sugar_binding-like"/>
    <property type="match status" value="1"/>
</dbReference>
<evidence type="ECO:0000256" key="1">
    <source>
        <dbReference type="ARBA" id="ARBA00023015"/>
    </source>
</evidence>
<dbReference type="Gene3D" id="3.40.50.2300">
    <property type="match status" value="2"/>
</dbReference>
<dbReference type="InterPro" id="IPR046335">
    <property type="entry name" value="LacI/GalR-like_sensor"/>
</dbReference>
<dbReference type="InterPro" id="IPR028082">
    <property type="entry name" value="Peripla_BP_I"/>
</dbReference>
<keyword evidence="1" id="KW-0805">Transcription regulation</keyword>
<protein>
    <submittedName>
        <fullName evidence="6">LacI family DNA-binding transcriptional regulator</fullName>
    </submittedName>
</protein>
<dbReference type="Pfam" id="PF00356">
    <property type="entry name" value="LacI"/>
    <property type="match status" value="1"/>
</dbReference>
<gene>
    <name evidence="6" type="ORF">P5G59_03305</name>
</gene>
<comment type="caution">
    <text evidence="6">The sequence shown here is derived from an EMBL/GenBank/DDBJ whole genome shotgun (WGS) entry which is preliminary data.</text>
</comment>
<proteinExistence type="predicted"/>
<dbReference type="PANTHER" id="PTHR30146:SF138">
    <property type="entry name" value="TRANSCRIPTIONAL REGULATORY PROTEIN"/>
    <property type="match status" value="1"/>
</dbReference>
<keyword evidence="3" id="KW-0804">Transcription</keyword>
<evidence type="ECO:0000256" key="2">
    <source>
        <dbReference type="ARBA" id="ARBA00023125"/>
    </source>
</evidence>
<dbReference type="EMBL" id="JAROCB010000001">
    <property type="protein sequence ID" value="MDN4596159.1"/>
    <property type="molecule type" value="Genomic_DNA"/>
</dbReference>
<dbReference type="PANTHER" id="PTHR30146">
    <property type="entry name" value="LACI-RELATED TRANSCRIPTIONAL REPRESSOR"/>
    <property type="match status" value="1"/>
</dbReference>
<evidence type="ECO:0000313" key="6">
    <source>
        <dbReference type="EMBL" id="MDN4596159.1"/>
    </source>
</evidence>
<feature type="domain" description="HTH lacI-type" evidence="5">
    <location>
        <begin position="11"/>
        <end position="65"/>
    </location>
</feature>